<evidence type="ECO:0000313" key="3">
    <source>
        <dbReference type="Proteomes" id="UP001418444"/>
    </source>
</evidence>
<dbReference type="PANTHER" id="PTHR46832">
    <property type="entry name" value="5'-METHYLTHIOADENOSINE/S-ADENOSYLHOMOCYSTEINE NUCLEOSIDASE"/>
    <property type="match status" value="1"/>
</dbReference>
<dbReference type="InterPro" id="IPR035994">
    <property type="entry name" value="Nucleoside_phosphorylase_sf"/>
</dbReference>
<accession>A0ABP7P1K3</accession>
<dbReference type="PANTHER" id="PTHR46832:SF1">
    <property type="entry name" value="5'-METHYLTHIOADENOSINE_S-ADENOSYLHOMOCYSTEINE NUCLEOSIDASE"/>
    <property type="match status" value="1"/>
</dbReference>
<dbReference type="RefSeq" id="WP_344782605.1">
    <property type="nucleotide sequence ID" value="NZ_BAAAZW010000004.1"/>
</dbReference>
<sequence length="187" mass="19572">MHDDVLVVSATRAEAAHVPTGSQVLITGLGKVRSATALARRLAAEAGRYRRVVNIGTAGALHLHHGGLYVPSRVIEHDLSAAELSALGYPVDDSWELPGGDGSVLATGDTFVNDTARREELAARADLVDMEAAALVHVCGEFGVPVRVVKVVSDYADDSAMDWPAAVDAAARDLGGWLTDTAYGDLS</sequence>
<dbReference type="SUPFAM" id="SSF53167">
    <property type="entry name" value="Purine and uridine phosphorylases"/>
    <property type="match status" value="1"/>
</dbReference>
<comment type="caution">
    <text evidence="2">The sequence shown here is derived from an EMBL/GenBank/DDBJ whole genome shotgun (WGS) entry which is preliminary data.</text>
</comment>
<dbReference type="Pfam" id="PF01048">
    <property type="entry name" value="PNP_UDP_1"/>
    <property type="match status" value="2"/>
</dbReference>
<feature type="domain" description="Nucleoside phosphorylase" evidence="1">
    <location>
        <begin position="104"/>
        <end position="163"/>
    </location>
</feature>
<feature type="domain" description="Nucleoside phosphorylase" evidence="1">
    <location>
        <begin position="26"/>
        <end position="81"/>
    </location>
</feature>
<protein>
    <recommendedName>
        <fullName evidence="1">Nucleoside phosphorylase domain-containing protein</fullName>
    </recommendedName>
</protein>
<proteinExistence type="predicted"/>
<name>A0ABP7P1K3_9ACTN</name>
<evidence type="ECO:0000313" key="2">
    <source>
        <dbReference type="EMBL" id="GAA3958156.1"/>
    </source>
</evidence>
<dbReference type="NCBIfam" id="NF004168">
    <property type="entry name" value="PRK05634.1"/>
    <property type="match status" value="1"/>
</dbReference>
<organism evidence="2 3">
    <name type="scientific">Gordonia caeni</name>
    <dbReference type="NCBI Taxonomy" id="1007097"/>
    <lineage>
        <taxon>Bacteria</taxon>
        <taxon>Bacillati</taxon>
        <taxon>Actinomycetota</taxon>
        <taxon>Actinomycetes</taxon>
        <taxon>Mycobacteriales</taxon>
        <taxon>Gordoniaceae</taxon>
        <taxon>Gordonia</taxon>
    </lineage>
</organism>
<dbReference type="EMBL" id="BAAAZW010000004">
    <property type="protein sequence ID" value="GAA3958156.1"/>
    <property type="molecule type" value="Genomic_DNA"/>
</dbReference>
<dbReference type="Proteomes" id="UP001418444">
    <property type="component" value="Unassembled WGS sequence"/>
</dbReference>
<dbReference type="InterPro" id="IPR000845">
    <property type="entry name" value="Nucleoside_phosphorylase_d"/>
</dbReference>
<keyword evidence="3" id="KW-1185">Reference proteome</keyword>
<reference evidence="3" key="1">
    <citation type="journal article" date="2019" name="Int. J. Syst. Evol. Microbiol.">
        <title>The Global Catalogue of Microorganisms (GCM) 10K type strain sequencing project: providing services to taxonomists for standard genome sequencing and annotation.</title>
        <authorList>
            <consortium name="The Broad Institute Genomics Platform"/>
            <consortium name="The Broad Institute Genome Sequencing Center for Infectious Disease"/>
            <person name="Wu L."/>
            <person name="Ma J."/>
        </authorList>
    </citation>
    <scope>NUCLEOTIDE SEQUENCE [LARGE SCALE GENOMIC DNA]</scope>
    <source>
        <strain evidence="3">JCM 16923</strain>
    </source>
</reference>
<gene>
    <name evidence="2" type="ORF">GCM10022231_16960</name>
</gene>
<dbReference type="Gene3D" id="3.40.50.1580">
    <property type="entry name" value="Nucleoside phosphorylase domain"/>
    <property type="match status" value="1"/>
</dbReference>
<evidence type="ECO:0000259" key="1">
    <source>
        <dbReference type="Pfam" id="PF01048"/>
    </source>
</evidence>